<keyword evidence="1" id="KW-0472">Membrane</keyword>
<keyword evidence="4" id="KW-1185">Reference proteome</keyword>
<keyword evidence="1" id="KW-1133">Transmembrane helix</keyword>
<keyword evidence="2" id="KW-0732">Signal</keyword>
<evidence type="ECO:0000313" key="4">
    <source>
        <dbReference type="Proteomes" id="UP000005408"/>
    </source>
</evidence>
<proteinExistence type="predicted"/>
<sequence length="199" mass="21985">MHVCFIIVIFCHLISPCISNGGQCDSSSNNDGTCCSDFYKDLKFGTCLPCIGSFGHNCSFPTLMEIGCTIRYIADNKTESKTITDFDKSGRKTIRTALLSGCSLTILAILIGMFLKCHRVLLQRCKGIQESGDCREGNAPYDCIEHSMVSGYPVRTSSRNYTVPPALIKENNAKTDAERKSSKQDIVTNLSLKCKHEYV</sequence>
<feature type="chain" id="PRO_5036451620" evidence="2">
    <location>
        <begin position="20"/>
        <end position="199"/>
    </location>
</feature>
<evidence type="ECO:0000256" key="1">
    <source>
        <dbReference type="SAM" id="Phobius"/>
    </source>
</evidence>
<reference evidence="3" key="1">
    <citation type="submission" date="2022-08" db="UniProtKB">
        <authorList>
            <consortium name="EnsemblMetazoa"/>
        </authorList>
    </citation>
    <scope>IDENTIFICATION</scope>
    <source>
        <strain evidence="3">05x7-T-G4-1.051#20</strain>
    </source>
</reference>
<dbReference type="AlphaFoldDB" id="A0A8W8NG50"/>
<feature type="signal peptide" evidence="2">
    <location>
        <begin position="1"/>
        <end position="19"/>
    </location>
</feature>
<evidence type="ECO:0000313" key="3">
    <source>
        <dbReference type="EnsemblMetazoa" id="G6024.2:cds"/>
    </source>
</evidence>
<feature type="transmembrane region" description="Helical" evidence="1">
    <location>
        <begin position="97"/>
        <end position="115"/>
    </location>
</feature>
<protein>
    <submittedName>
        <fullName evidence="3">Uncharacterized protein</fullName>
    </submittedName>
</protein>
<evidence type="ECO:0000256" key="2">
    <source>
        <dbReference type="SAM" id="SignalP"/>
    </source>
</evidence>
<dbReference type="Proteomes" id="UP000005408">
    <property type="component" value="Unassembled WGS sequence"/>
</dbReference>
<dbReference type="EnsemblMetazoa" id="G6024.2">
    <property type="protein sequence ID" value="G6024.2:cds"/>
    <property type="gene ID" value="G6024"/>
</dbReference>
<organism evidence="3 4">
    <name type="scientific">Magallana gigas</name>
    <name type="common">Pacific oyster</name>
    <name type="synonym">Crassostrea gigas</name>
    <dbReference type="NCBI Taxonomy" id="29159"/>
    <lineage>
        <taxon>Eukaryota</taxon>
        <taxon>Metazoa</taxon>
        <taxon>Spiralia</taxon>
        <taxon>Lophotrochozoa</taxon>
        <taxon>Mollusca</taxon>
        <taxon>Bivalvia</taxon>
        <taxon>Autobranchia</taxon>
        <taxon>Pteriomorphia</taxon>
        <taxon>Ostreida</taxon>
        <taxon>Ostreoidea</taxon>
        <taxon>Ostreidae</taxon>
        <taxon>Magallana</taxon>
    </lineage>
</organism>
<name>A0A8W8NG50_MAGGI</name>
<accession>A0A8W8NG50</accession>
<keyword evidence="1" id="KW-0812">Transmembrane</keyword>